<dbReference type="Pfam" id="PF09902">
    <property type="entry name" value="DUF2129"/>
    <property type="match status" value="1"/>
</dbReference>
<accession>A0ABV8VW82</accession>
<comment type="caution">
    <text evidence="2">The sequence shown here is derived from an EMBL/GenBank/DDBJ whole genome shotgun (WGS) entry which is preliminary data.</text>
</comment>
<proteinExistence type="predicted"/>
<protein>
    <submittedName>
        <fullName evidence="2">YlbG family protein</fullName>
    </submittedName>
</protein>
<gene>
    <name evidence="2" type="ORF">ACFOZ1_05665</name>
</gene>
<evidence type="ECO:0000313" key="2">
    <source>
        <dbReference type="EMBL" id="MFC4387295.1"/>
    </source>
</evidence>
<evidence type="ECO:0000313" key="3">
    <source>
        <dbReference type="Proteomes" id="UP001595880"/>
    </source>
</evidence>
<organism evidence="2 3">
    <name type="scientific">Gracilibacillus marinus</name>
    <dbReference type="NCBI Taxonomy" id="630535"/>
    <lineage>
        <taxon>Bacteria</taxon>
        <taxon>Bacillati</taxon>
        <taxon>Bacillota</taxon>
        <taxon>Bacilli</taxon>
        <taxon>Bacillales</taxon>
        <taxon>Bacillaceae</taxon>
        <taxon>Gracilibacillus</taxon>
    </lineage>
</organism>
<keyword evidence="1" id="KW-0963">Cytoplasm</keyword>
<keyword evidence="3" id="KW-1185">Reference proteome</keyword>
<dbReference type="EMBL" id="JBHSDV010000001">
    <property type="protein sequence ID" value="MFC4387295.1"/>
    <property type="molecule type" value="Genomic_DNA"/>
</dbReference>
<dbReference type="InterPro" id="IPR016979">
    <property type="entry name" value="DUF2129"/>
</dbReference>
<dbReference type="PIRSF" id="PIRSF031653">
    <property type="entry name" value="UCP031653"/>
    <property type="match status" value="1"/>
</dbReference>
<dbReference type="Proteomes" id="UP001595880">
    <property type="component" value="Unassembled WGS sequence"/>
</dbReference>
<reference evidence="3" key="1">
    <citation type="journal article" date="2019" name="Int. J. Syst. Evol. Microbiol.">
        <title>The Global Catalogue of Microorganisms (GCM) 10K type strain sequencing project: providing services to taxonomists for standard genome sequencing and annotation.</title>
        <authorList>
            <consortium name="The Broad Institute Genomics Platform"/>
            <consortium name="The Broad Institute Genome Sequencing Center for Infectious Disease"/>
            <person name="Wu L."/>
            <person name="Ma J."/>
        </authorList>
    </citation>
    <scope>NUCLEOTIDE SEQUENCE [LARGE SCALE GENOMIC DNA]</scope>
    <source>
        <strain evidence="3">KACC 14058</strain>
    </source>
</reference>
<dbReference type="RefSeq" id="WP_390196931.1">
    <property type="nucleotide sequence ID" value="NZ_JBHSDV010000001.1"/>
</dbReference>
<dbReference type="NCBIfam" id="NF002777">
    <property type="entry name" value="PRK02886.1"/>
    <property type="match status" value="1"/>
</dbReference>
<sequence>MLTKRQSIIVWFHNMKNIKQLKKHGHLIHVSKKLKYAIIYVNQDLYDEALQTFNKLPFVTKVEKSYRPFVKTEYENASKDRAKEYDYKMGI</sequence>
<name>A0ABV8VW82_9BACI</name>
<evidence type="ECO:0000256" key="1">
    <source>
        <dbReference type="ARBA" id="ARBA00022490"/>
    </source>
</evidence>